<reference evidence="8 9" key="1">
    <citation type="submission" date="2024-10" db="EMBL/GenBank/DDBJ databases">
        <title>The Natural Products Discovery Center: Release of the First 8490 Sequenced Strains for Exploring Actinobacteria Biosynthetic Diversity.</title>
        <authorList>
            <person name="Kalkreuter E."/>
            <person name="Kautsar S.A."/>
            <person name="Yang D."/>
            <person name="Bader C.D."/>
            <person name="Teijaro C.N."/>
            <person name="Fluegel L."/>
            <person name="Davis C.M."/>
            <person name="Simpson J.R."/>
            <person name="Lauterbach L."/>
            <person name="Steele A.D."/>
            <person name="Gui C."/>
            <person name="Meng S."/>
            <person name="Li G."/>
            <person name="Viehrig K."/>
            <person name="Ye F."/>
            <person name="Su P."/>
            <person name="Kiefer A.F."/>
            <person name="Nichols A."/>
            <person name="Cepeda A.J."/>
            <person name="Yan W."/>
            <person name="Fan B."/>
            <person name="Jiang Y."/>
            <person name="Adhikari A."/>
            <person name="Zheng C.-J."/>
            <person name="Schuster L."/>
            <person name="Cowan T.M."/>
            <person name="Smanski M.J."/>
            <person name="Chevrette M.G."/>
            <person name="De Carvalho L.P.S."/>
            <person name="Shen B."/>
        </authorList>
    </citation>
    <scope>NUCLEOTIDE SEQUENCE [LARGE SCALE GENOMIC DNA]</scope>
    <source>
        <strain evidence="8 9">NPDC019481</strain>
    </source>
</reference>
<protein>
    <submittedName>
        <fullName evidence="8">CD225/dispanin family protein</fullName>
    </submittedName>
</protein>
<comment type="subcellular location">
    <subcellularLocation>
        <location evidence="1">Membrane</location>
    </subcellularLocation>
</comment>
<sequence length="293" mass="31320">MSNHDLPPLVPPGGPATTPPQHHETRSPHVPDPYAPLPLRPGTRVPGPATPLPAHRPVTEPSTGTGWTVVALLTWWPFGIAAYPHTQRATAALAAGDRGQATTEGAKARRVGITALVFAIVLTCATLVATMVGVFALAFWAESQPDRTEPATSYAADDGAGSGPADGTSVWELREGECYLTDGLTDVVRTVAVVPCDEPHGGELYDITYVADKVLTKNEDGSYPDYPGDAWMADYADEVCRAELEDQTAAPVEQSGLHHWHMAPDAWDWRGQDRRIACLVESDTALTGRLGSR</sequence>
<evidence type="ECO:0000313" key="8">
    <source>
        <dbReference type="EMBL" id="MFI2488189.1"/>
    </source>
</evidence>
<keyword evidence="3 6" id="KW-1133">Transmembrane helix</keyword>
<feature type="domain" description="Septum formation-related" evidence="7">
    <location>
        <begin position="176"/>
        <end position="283"/>
    </location>
</feature>
<keyword evidence="4 6" id="KW-0472">Membrane</keyword>
<keyword evidence="9" id="KW-1185">Reference proteome</keyword>
<evidence type="ECO:0000256" key="1">
    <source>
        <dbReference type="ARBA" id="ARBA00004370"/>
    </source>
</evidence>
<gene>
    <name evidence="8" type="ORF">ACH47X_14830</name>
</gene>
<feature type="transmembrane region" description="Helical" evidence="6">
    <location>
        <begin position="115"/>
        <end position="140"/>
    </location>
</feature>
<evidence type="ECO:0000256" key="2">
    <source>
        <dbReference type="ARBA" id="ARBA00022692"/>
    </source>
</evidence>
<dbReference type="RefSeq" id="WP_397405387.1">
    <property type="nucleotide sequence ID" value="NZ_JBIRYI010000008.1"/>
</dbReference>
<comment type="caution">
    <text evidence="8">The sequence shown here is derived from an EMBL/GenBank/DDBJ whole genome shotgun (WGS) entry which is preliminary data.</text>
</comment>
<dbReference type="Pfam" id="PF13845">
    <property type="entry name" value="Septum_form"/>
    <property type="match status" value="1"/>
</dbReference>
<feature type="compositionally biased region" description="Pro residues" evidence="5">
    <location>
        <begin position="8"/>
        <end position="18"/>
    </location>
</feature>
<evidence type="ECO:0000259" key="7">
    <source>
        <dbReference type="Pfam" id="PF13845"/>
    </source>
</evidence>
<dbReference type="InterPro" id="IPR007593">
    <property type="entry name" value="CD225/Dispanin_fam"/>
</dbReference>
<evidence type="ECO:0000256" key="3">
    <source>
        <dbReference type="ARBA" id="ARBA00022989"/>
    </source>
</evidence>
<dbReference type="InterPro" id="IPR026004">
    <property type="entry name" value="Septum_form"/>
</dbReference>
<evidence type="ECO:0000256" key="4">
    <source>
        <dbReference type="ARBA" id="ARBA00023136"/>
    </source>
</evidence>
<dbReference type="EMBL" id="JBIRYI010000008">
    <property type="protein sequence ID" value="MFI2488189.1"/>
    <property type="molecule type" value="Genomic_DNA"/>
</dbReference>
<evidence type="ECO:0000313" key="9">
    <source>
        <dbReference type="Proteomes" id="UP001611580"/>
    </source>
</evidence>
<evidence type="ECO:0000256" key="6">
    <source>
        <dbReference type="SAM" id="Phobius"/>
    </source>
</evidence>
<accession>A0ABW7XL13</accession>
<evidence type="ECO:0000256" key="5">
    <source>
        <dbReference type="SAM" id="MobiDB-lite"/>
    </source>
</evidence>
<organism evidence="8 9">
    <name type="scientific">Promicromonospora kroppenstedtii</name>
    <dbReference type="NCBI Taxonomy" id="440482"/>
    <lineage>
        <taxon>Bacteria</taxon>
        <taxon>Bacillati</taxon>
        <taxon>Actinomycetota</taxon>
        <taxon>Actinomycetes</taxon>
        <taxon>Micrococcales</taxon>
        <taxon>Promicromonosporaceae</taxon>
        <taxon>Promicromonospora</taxon>
    </lineage>
</organism>
<feature type="region of interest" description="Disordered" evidence="5">
    <location>
        <begin position="1"/>
        <end position="63"/>
    </location>
</feature>
<dbReference type="Pfam" id="PF04505">
    <property type="entry name" value="CD225"/>
    <property type="match status" value="1"/>
</dbReference>
<name>A0ABW7XL13_9MICO</name>
<proteinExistence type="predicted"/>
<dbReference type="Proteomes" id="UP001611580">
    <property type="component" value="Unassembled WGS sequence"/>
</dbReference>
<keyword evidence="2 6" id="KW-0812">Transmembrane</keyword>
<feature type="compositionally biased region" description="Pro residues" evidence="5">
    <location>
        <begin position="30"/>
        <end position="39"/>
    </location>
</feature>